<comment type="subcellular location">
    <subcellularLocation>
        <location evidence="9">Cytoplasm</location>
    </subcellularLocation>
</comment>
<keyword evidence="3 9" id="KW-0808">Transferase</keyword>
<dbReference type="InterPro" id="IPR000890">
    <property type="entry name" value="Aliphatic_acid_kin_short-chain"/>
</dbReference>
<dbReference type="InterPro" id="IPR004372">
    <property type="entry name" value="Ac/propionate_kinase"/>
</dbReference>
<feature type="binding site" evidence="9">
    <location>
        <position position="16"/>
    </location>
    <ligand>
        <name>ATP</name>
        <dbReference type="ChEBI" id="CHEBI:30616"/>
    </ligand>
</feature>
<reference evidence="11 12" key="1">
    <citation type="journal article" date="2011" name="J. Bacteriol.">
        <title>Complete genome sequence of seawater bacterium Glaciecola nitratireducens FR1064T.</title>
        <authorList>
            <person name="Bian F."/>
            <person name="Qin Q.L."/>
            <person name="Xie B.B."/>
            <person name="Shu Y.L."/>
            <person name="Zhang X.Y."/>
            <person name="Yu Y."/>
            <person name="Chen B."/>
            <person name="Chen X.L."/>
            <person name="Zhou B.C."/>
            <person name="Zhang Y.Z."/>
        </authorList>
    </citation>
    <scope>NUCLEOTIDE SEQUENCE [LARGE SCALE GENOMIC DNA]</scope>
    <source>
        <strain evidence="12">JCM 12485 / KCTC 12276 / FR1064</strain>
    </source>
</reference>
<feature type="binding site" evidence="9">
    <location>
        <begin position="209"/>
        <end position="213"/>
    </location>
    <ligand>
        <name>ATP</name>
        <dbReference type="ChEBI" id="CHEBI:30616"/>
    </ligand>
</feature>
<name>G4QN88_GLANF</name>
<evidence type="ECO:0000256" key="9">
    <source>
        <dbReference type="HAMAP-Rule" id="MF_00020"/>
    </source>
</evidence>
<feature type="binding site" evidence="9">
    <location>
        <position position="9"/>
    </location>
    <ligand>
        <name>Mg(2+)</name>
        <dbReference type="ChEBI" id="CHEBI:18420"/>
    </ligand>
</feature>
<dbReference type="GO" id="GO:0006083">
    <property type="term" value="P:acetate metabolic process"/>
    <property type="evidence" value="ECO:0007669"/>
    <property type="project" value="TreeGrafter"/>
</dbReference>
<gene>
    <name evidence="9" type="primary">ackA</name>
    <name evidence="11" type="ordered locus">GNIT_3413</name>
</gene>
<dbReference type="GO" id="GO:0000287">
    <property type="term" value="F:magnesium ion binding"/>
    <property type="evidence" value="ECO:0007669"/>
    <property type="project" value="UniProtKB-UniRule"/>
</dbReference>
<dbReference type="OrthoDB" id="9802453at2"/>
<dbReference type="SUPFAM" id="SSF53067">
    <property type="entry name" value="Actin-like ATPase domain"/>
    <property type="match status" value="2"/>
</dbReference>
<dbReference type="GO" id="GO:0005829">
    <property type="term" value="C:cytosol"/>
    <property type="evidence" value="ECO:0007669"/>
    <property type="project" value="TreeGrafter"/>
</dbReference>
<comment type="pathway">
    <text evidence="9">Metabolic intermediate biosynthesis; acetyl-CoA biosynthesis; acetyl-CoA from acetate: step 1/2.</text>
</comment>
<dbReference type="GO" id="GO:0006085">
    <property type="term" value="P:acetyl-CoA biosynthetic process"/>
    <property type="evidence" value="ECO:0007669"/>
    <property type="project" value="UniProtKB-UniRule"/>
</dbReference>
<dbReference type="NCBIfam" id="TIGR00016">
    <property type="entry name" value="ackA"/>
    <property type="match status" value="1"/>
</dbReference>
<protein>
    <recommendedName>
        <fullName evidence="9">Acetate kinase</fullName>
        <ecNumber evidence="9">2.7.2.1</ecNumber>
    </recommendedName>
    <alternativeName>
        <fullName evidence="9">Acetokinase</fullName>
    </alternativeName>
</protein>
<keyword evidence="7 9" id="KW-0067">ATP-binding</keyword>
<proteinExistence type="inferred from homology"/>
<keyword evidence="5 9" id="KW-0547">Nucleotide-binding</keyword>
<dbReference type="GO" id="GO:0008776">
    <property type="term" value="F:acetate kinase activity"/>
    <property type="evidence" value="ECO:0007669"/>
    <property type="project" value="UniProtKB-UniRule"/>
</dbReference>
<comment type="function">
    <text evidence="9">Catalyzes the formation of acetyl phosphate from acetate and ATP. Can also catalyze the reverse reaction.</text>
</comment>
<dbReference type="PROSITE" id="PS01075">
    <property type="entry name" value="ACETATE_KINASE_1"/>
    <property type="match status" value="1"/>
</dbReference>
<comment type="subunit">
    <text evidence="9">Homodimer.</text>
</comment>
<evidence type="ECO:0000313" key="11">
    <source>
        <dbReference type="EMBL" id="AEP31507.1"/>
    </source>
</evidence>
<dbReference type="EC" id="2.7.2.1" evidence="9"/>
<organism evidence="11 12">
    <name type="scientific">Glaciecola nitratireducens (strain JCM 12485 / KCTC 12276 / FR1064)</name>
    <dbReference type="NCBI Taxonomy" id="1085623"/>
    <lineage>
        <taxon>Bacteria</taxon>
        <taxon>Pseudomonadati</taxon>
        <taxon>Pseudomonadota</taxon>
        <taxon>Gammaproteobacteria</taxon>
        <taxon>Alteromonadales</taxon>
        <taxon>Alteromonadaceae</taxon>
        <taxon>Brumicola</taxon>
    </lineage>
</organism>
<evidence type="ECO:0000256" key="4">
    <source>
        <dbReference type="ARBA" id="ARBA00022723"/>
    </source>
</evidence>
<dbReference type="HAMAP" id="MF_00020">
    <property type="entry name" value="Acetate_kinase"/>
    <property type="match status" value="1"/>
</dbReference>
<feature type="binding site" evidence="9">
    <location>
        <begin position="329"/>
        <end position="333"/>
    </location>
    <ligand>
        <name>ATP</name>
        <dbReference type="ChEBI" id="CHEBI:30616"/>
    </ligand>
</feature>
<feature type="site" description="Transition state stabilizer" evidence="9">
    <location>
        <position position="242"/>
    </location>
</feature>
<keyword evidence="2 9" id="KW-0963">Cytoplasm</keyword>
<evidence type="ECO:0000256" key="7">
    <source>
        <dbReference type="ARBA" id="ARBA00022840"/>
    </source>
</evidence>
<feature type="active site" description="Proton donor/acceptor" evidence="9">
    <location>
        <position position="151"/>
    </location>
</feature>
<keyword evidence="6 9" id="KW-0418">Kinase</keyword>
<accession>G4QN88</accession>
<comment type="caution">
    <text evidence="9">Lacks conserved residue(s) required for the propagation of feature annotation.</text>
</comment>
<evidence type="ECO:0000313" key="12">
    <source>
        <dbReference type="Proteomes" id="UP000009282"/>
    </source>
</evidence>
<evidence type="ECO:0000256" key="1">
    <source>
        <dbReference type="ARBA" id="ARBA00008748"/>
    </source>
</evidence>
<dbReference type="PIRSF" id="PIRSF000722">
    <property type="entry name" value="Acetate_prop_kin"/>
    <property type="match status" value="1"/>
</dbReference>
<dbReference type="STRING" id="1085623.GNIT_3413"/>
<dbReference type="eggNOG" id="COG0282">
    <property type="taxonomic scope" value="Bacteria"/>
</dbReference>
<dbReference type="AlphaFoldDB" id="G4QN88"/>
<feature type="binding site" evidence="9">
    <location>
        <position position="380"/>
    </location>
    <ligand>
        <name>Mg(2+)</name>
        <dbReference type="ChEBI" id="CHEBI:18420"/>
    </ligand>
</feature>
<dbReference type="Pfam" id="PF00871">
    <property type="entry name" value="Acetate_kinase"/>
    <property type="match status" value="1"/>
</dbReference>
<comment type="cofactor">
    <cofactor evidence="9">
        <name>Mg(2+)</name>
        <dbReference type="ChEBI" id="CHEBI:18420"/>
    </cofactor>
    <cofactor evidence="9">
        <name>Mn(2+)</name>
        <dbReference type="ChEBI" id="CHEBI:29035"/>
    </cofactor>
    <text evidence="9">Mg(2+). Can also accept Mn(2+).</text>
</comment>
<feature type="binding site" evidence="9">
    <location>
        <position position="94"/>
    </location>
    <ligand>
        <name>substrate</name>
    </ligand>
</feature>
<keyword evidence="4 9" id="KW-0479">Metal-binding</keyword>
<evidence type="ECO:0000256" key="5">
    <source>
        <dbReference type="ARBA" id="ARBA00022741"/>
    </source>
</evidence>
<dbReference type="KEGG" id="gni:GNIT_3413"/>
<evidence type="ECO:0000256" key="2">
    <source>
        <dbReference type="ARBA" id="ARBA00022490"/>
    </source>
</evidence>
<dbReference type="EMBL" id="CP003060">
    <property type="protein sequence ID" value="AEP31507.1"/>
    <property type="molecule type" value="Genomic_DNA"/>
</dbReference>
<comment type="similarity">
    <text evidence="1 9 10">Belongs to the acetokinase family.</text>
</comment>
<evidence type="ECO:0000256" key="6">
    <source>
        <dbReference type="ARBA" id="ARBA00022777"/>
    </source>
</evidence>
<evidence type="ECO:0000256" key="3">
    <source>
        <dbReference type="ARBA" id="ARBA00022679"/>
    </source>
</evidence>
<keyword evidence="8 9" id="KW-0460">Magnesium</keyword>
<dbReference type="GO" id="GO:0005524">
    <property type="term" value="F:ATP binding"/>
    <property type="evidence" value="ECO:0007669"/>
    <property type="project" value="UniProtKB-KW"/>
</dbReference>
<dbReference type="InterPro" id="IPR023865">
    <property type="entry name" value="Aliphatic_acid_kinase_CS"/>
</dbReference>
<dbReference type="HOGENOM" id="CLU_020352_0_0_6"/>
<keyword evidence="12" id="KW-1185">Reference proteome</keyword>
<dbReference type="PANTHER" id="PTHR21060">
    <property type="entry name" value="ACETATE KINASE"/>
    <property type="match status" value="1"/>
</dbReference>
<dbReference type="Proteomes" id="UP000009282">
    <property type="component" value="Chromosome"/>
</dbReference>
<sequence>MTDAILVLNAGSSSIKFAIYAHTNVRSPALMSGKVINLSHTPQFLANGVDGRPLPQKNMMTFDETTTHENIVSWLLGWVEHENQGYTIRCVGHRVVHGGRDYAKPILLTTSIISQLKALVPLAPLHQPHSLSAIAAVSKWAPKLPQVACFDTSYHYTQEPLARFFALPREWYDRGIIRYGFHGLSYQYIANSLPCYLGELAEGRVIVAHLGNGASMCAMKKRQSVATSMGFTALDGLMMGQRCGSLDPGVVVHLVRHYKMSIEEIEHMLYNDSGLLGVSGISNNMQVLQNSSHPHAKQAIELFCYKAVQELSSLVSTINGIDAIVFTAGIGENSAQIRQQICDRLTWLGVSLDTGANTTHQHVISHPDSLVKVLIIPTNEELIIAQETQSLITTQ</sequence>
<dbReference type="UniPathway" id="UPA00340">
    <property type="reaction ID" value="UER00458"/>
</dbReference>
<dbReference type="PANTHER" id="PTHR21060:SF21">
    <property type="entry name" value="ACETATE KINASE"/>
    <property type="match status" value="1"/>
</dbReference>
<dbReference type="Gene3D" id="3.30.420.40">
    <property type="match status" value="2"/>
</dbReference>
<evidence type="ECO:0000256" key="10">
    <source>
        <dbReference type="RuleBase" id="RU003835"/>
    </source>
</evidence>
<dbReference type="PRINTS" id="PR00471">
    <property type="entry name" value="ACETATEKNASE"/>
</dbReference>
<dbReference type="InterPro" id="IPR043129">
    <property type="entry name" value="ATPase_NBD"/>
</dbReference>
<feature type="site" description="Transition state stabilizer" evidence="9">
    <location>
        <position position="182"/>
    </location>
</feature>
<dbReference type="RefSeq" id="WP_014110378.1">
    <property type="nucleotide sequence ID" value="NC_016041.1"/>
</dbReference>
<evidence type="ECO:0000256" key="8">
    <source>
        <dbReference type="ARBA" id="ARBA00022842"/>
    </source>
</evidence>
<comment type="catalytic activity">
    <reaction evidence="9">
        <text>acetate + ATP = acetyl phosphate + ADP</text>
        <dbReference type="Rhea" id="RHEA:11352"/>
        <dbReference type="ChEBI" id="CHEBI:22191"/>
        <dbReference type="ChEBI" id="CHEBI:30089"/>
        <dbReference type="ChEBI" id="CHEBI:30616"/>
        <dbReference type="ChEBI" id="CHEBI:456216"/>
        <dbReference type="EC" id="2.7.2.1"/>
    </reaction>
</comment>